<accession>A0AAU8GV11</accession>
<evidence type="ECO:0000256" key="3">
    <source>
        <dbReference type="ARBA" id="ARBA00022475"/>
    </source>
</evidence>
<evidence type="ECO:0000256" key="2">
    <source>
        <dbReference type="ARBA" id="ARBA00005262"/>
    </source>
</evidence>
<feature type="transmembrane region" description="Helical" evidence="7">
    <location>
        <begin position="323"/>
        <end position="344"/>
    </location>
</feature>
<feature type="transmembrane region" description="Helical" evidence="7">
    <location>
        <begin position="258"/>
        <end position="279"/>
    </location>
</feature>
<keyword evidence="4 7" id="KW-0812">Transmembrane</keyword>
<dbReference type="PIRSF" id="PIRSF004810">
    <property type="entry name" value="ChrA"/>
    <property type="match status" value="1"/>
</dbReference>
<comment type="similarity">
    <text evidence="2">Belongs to the chromate ion transporter (CHR) (TC 2.A.51) family.</text>
</comment>
<dbReference type="NCBIfam" id="TIGR00937">
    <property type="entry name" value="2A51"/>
    <property type="match status" value="1"/>
</dbReference>
<dbReference type="Pfam" id="PF02417">
    <property type="entry name" value="Chromate_transp"/>
    <property type="match status" value="2"/>
</dbReference>
<dbReference type="PANTHER" id="PTHR43663">
    <property type="entry name" value="CHROMATE TRANSPORT PROTEIN-RELATED"/>
    <property type="match status" value="1"/>
</dbReference>
<evidence type="ECO:0000256" key="4">
    <source>
        <dbReference type="ARBA" id="ARBA00022692"/>
    </source>
</evidence>
<feature type="transmembrane region" description="Helical" evidence="7">
    <location>
        <begin position="350"/>
        <end position="380"/>
    </location>
</feature>
<feature type="transmembrane region" description="Helical" evidence="7">
    <location>
        <begin position="215"/>
        <end position="237"/>
    </location>
</feature>
<feature type="transmembrane region" description="Helical" evidence="7">
    <location>
        <begin position="285"/>
        <end position="303"/>
    </location>
</feature>
<feature type="transmembrane region" description="Helical" evidence="7">
    <location>
        <begin position="187"/>
        <end position="209"/>
    </location>
</feature>
<keyword evidence="6 7" id="KW-0472">Membrane</keyword>
<feature type="transmembrane region" description="Helical" evidence="7">
    <location>
        <begin position="106"/>
        <end position="128"/>
    </location>
</feature>
<dbReference type="GO" id="GO:0015109">
    <property type="term" value="F:chromate transmembrane transporter activity"/>
    <property type="evidence" value="ECO:0007669"/>
    <property type="project" value="InterPro"/>
</dbReference>
<reference evidence="8" key="1">
    <citation type="submission" date="2024-01" db="EMBL/GenBank/DDBJ databases">
        <title>The first autotrophic representatives of the genus Thermodesulfovibrio.</title>
        <authorList>
            <person name="Maltseva A.I."/>
            <person name="Elcheninov A.G."/>
            <person name="Kublanov I.V."/>
            <person name="Lebedinsky A.V."/>
            <person name="Frolov E.N."/>
        </authorList>
    </citation>
    <scope>NUCLEOTIDE SEQUENCE</scope>
    <source>
        <strain evidence="8">3907-1M</strain>
    </source>
</reference>
<evidence type="ECO:0000256" key="6">
    <source>
        <dbReference type="ARBA" id="ARBA00023136"/>
    </source>
</evidence>
<dbReference type="PANTHER" id="PTHR43663:SF1">
    <property type="entry name" value="CHROMATE TRANSPORTER"/>
    <property type="match status" value="1"/>
</dbReference>
<proteinExistence type="inferred from homology"/>
<dbReference type="AlphaFoldDB" id="A0AAU8GV11"/>
<protein>
    <submittedName>
        <fullName evidence="8">Chromate efflux transporter</fullName>
    </submittedName>
</protein>
<name>A0AAU8GV11_9BACT</name>
<organism evidence="8">
    <name type="scientific">Thermodesulfovibrio autotrophicus</name>
    <dbReference type="NCBI Taxonomy" id="3118333"/>
    <lineage>
        <taxon>Bacteria</taxon>
        <taxon>Pseudomonadati</taxon>
        <taxon>Nitrospirota</taxon>
        <taxon>Thermodesulfovibrionia</taxon>
        <taxon>Thermodesulfovibrionales</taxon>
        <taxon>Thermodesulfovibrionaceae</taxon>
        <taxon>Thermodesulfovibrio</taxon>
    </lineage>
</organism>
<dbReference type="InterPro" id="IPR052518">
    <property type="entry name" value="CHR_Transporter"/>
</dbReference>
<feature type="transmembrane region" description="Helical" evidence="7">
    <location>
        <begin position="50"/>
        <end position="70"/>
    </location>
</feature>
<feature type="transmembrane region" description="Helical" evidence="7">
    <location>
        <begin position="9"/>
        <end position="30"/>
    </location>
</feature>
<dbReference type="EMBL" id="CP144373">
    <property type="protein sequence ID" value="XCH46346.1"/>
    <property type="molecule type" value="Genomic_DNA"/>
</dbReference>
<dbReference type="InterPro" id="IPR003370">
    <property type="entry name" value="Chromate_transpt"/>
</dbReference>
<evidence type="ECO:0000256" key="1">
    <source>
        <dbReference type="ARBA" id="ARBA00004651"/>
    </source>
</evidence>
<evidence type="ECO:0000313" key="8">
    <source>
        <dbReference type="EMBL" id="XCH46346.1"/>
    </source>
</evidence>
<dbReference type="KEGG" id="taut:V4D30_08350"/>
<comment type="subcellular location">
    <subcellularLocation>
        <location evidence="1">Cell membrane</location>
        <topology evidence="1">Multi-pass membrane protein</topology>
    </subcellularLocation>
</comment>
<evidence type="ECO:0000256" key="5">
    <source>
        <dbReference type="ARBA" id="ARBA00022989"/>
    </source>
</evidence>
<evidence type="ECO:0000256" key="7">
    <source>
        <dbReference type="SAM" id="Phobius"/>
    </source>
</evidence>
<keyword evidence="5 7" id="KW-1133">Transmembrane helix</keyword>
<dbReference type="RefSeq" id="WP_353683884.1">
    <property type="nucleotide sequence ID" value="NZ_CP144373.1"/>
</dbReference>
<dbReference type="InterPro" id="IPR014047">
    <property type="entry name" value="Chr_Tranpt_l_chain"/>
</dbReference>
<sequence length="381" mass="41264">MGFAKVTELFFSFLKLGITAFGGPAMVAYIKEFAVQKKKWLDGKTFQEGVALAQAIPGATAMQVAAYVGLKARGISGGIASFTGFGLPAFILMLILSALYEKTHSVSQVAAIFTGLQVIVVAIVANATLSFAKPVIKSIGEIVVAVFSFLLFFFKTNPFLIIIACFLISQLIFKDRANIETKNLKRLNFKGIGSLILIVTSGLIFLFFFDKTLLSLALLMMKIDLFAFGGGYASLPLMLHEVVDRLQWLDGKTFMDGIALGQVTPGPIVITAAFVGYLLKGSAGALVATLAVFTPSFLIMAFASEVSEKIKNSKVFIRAKRGLLASFTGLLLFATIKFAGAVTWDWIKLFIVLIGFLCLLRKISIFYVVVITGLFSILIFS</sequence>
<gene>
    <name evidence="8" type="primary">chrA</name>
    <name evidence="8" type="ORF">V4D30_08350</name>
</gene>
<feature type="transmembrane region" description="Helical" evidence="7">
    <location>
        <begin position="82"/>
        <end position="100"/>
    </location>
</feature>
<keyword evidence="3" id="KW-1003">Cell membrane</keyword>
<dbReference type="GO" id="GO:0005886">
    <property type="term" value="C:plasma membrane"/>
    <property type="evidence" value="ECO:0007669"/>
    <property type="project" value="UniProtKB-SubCell"/>
</dbReference>